<dbReference type="InterPro" id="IPR041232">
    <property type="entry name" value="NPL"/>
</dbReference>
<reference evidence="3" key="1">
    <citation type="submission" date="2021-04" db="EMBL/GenBank/DDBJ databases">
        <authorList>
            <consortium name="Molecular Ecology Group"/>
        </authorList>
    </citation>
    <scope>NUCLEOTIDE SEQUENCE</scope>
</reference>
<feature type="compositionally biased region" description="Polar residues" evidence="1">
    <location>
        <begin position="273"/>
        <end position="282"/>
    </location>
</feature>
<dbReference type="GO" id="GO:0003682">
    <property type="term" value="F:chromatin binding"/>
    <property type="evidence" value="ECO:0007669"/>
    <property type="project" value="TreeGrafter"/>
</dbReference>
<feature type="region of interest" description="Disordered" evidence="1">
    <location>
        <begin position="104"/>
        <end position="288"/>
    </location>
</feature>
<dbReference type="Proteomes" id="UP000678393">
    <property type="component" value="Unassembled WGS sequence"/>
</dbReference>
<feature type="compositionally biased region" description="Basic and acidic residues" evidence="1">
    <location>
        <begin position="240"/>
        <end position="249"/>
    </location>
</feature>
<dbReference type="InterPro" id="IPR004301">
    <property type="entry name" value="Nucleoplasmin"/>
</dbReference>
<feature type="compositionally biased region" description="Acidic residues" evidence="1">
    <location>
        <begin position="155"/>
        <end position="191"/>
    </location>
</feature>
<organism evidence="3 4">
    <name type="scientific">Candidula unifasciata</name>
    <dbReference type="NCBI Taxonomy" id="100452"/>
    <lineage>
        <taxon>Eukaryota</taxon>
        <taxon>Metazoa</taxon>
        <taxon>Spiralia</taxon>
        <taxon>Lophotrochozoa</taxon>
        <taxon>Mollusca</taxon>
        <taxon>Gastropoda</taxon>
        <taxon>Heterobranchia</taxon>
        <taxon>Euthyneura</taxon>
        <taxon>Panpulmonata</taxon>
        <taxon>Eupulmonata</taxon>
        <taxon>Stylommatophora</taxon>
        <taxon>Helicina</taxon>
        <taxon>Helicoidea</taxon>
        <taxon>Geomitridae</taxon>
        <taxon>Candidula</taxon>
    </lineage>
</organism>
<dbReference type="Pfam" id="PF17800">
    <property type="entry name" value="NPL"/>
    <property type="match status" value="1"/>
</dbReference>
<evidence type="ECO:0000259" key="2">
    <source>
        <dbReference type="Pfam" id="PF17800"/>
    </source>
</evidence>
<feature type="domain" description="Nucleoplasmin-like" evidence="2">
    <location>
        <begin position="11"/>
        <end position="100"/>
    </location>
</feature>
<feature type="compositionally biased region" description="Acidic residues" evidence="1">
    <location>
        <begin position="104"/>
        <end position="120"/>
    </location>
</feature>
<evidence type="ECO:0000313" key="4">
    <source>
        <dbReference type="Proteomes" id="UP000678393"/>
    </source>
</evidence>
<dbReference type="GO" id="GO:0005654">
    <property type="term" value="C:nucleoplasm"/>
    <property type="evidence" value="ECO:0007669"/>
    <property type="project" value="TreeGrafter"/>
</dbReference>
<comment type="caution">
    <text evidence="3">The sequence shown here is derived from an EMBL/GenBank/DDBJ whole genome shotgun (WGS) entry which is preliminary data.</text>
</comment>
<dbReference type="OrthoDB" id="1902587at2759"/>
<dbReference type="InterPro" id="IPR036824">
    <property type="entry name" value="Nucleoplasmin_core_dom_sf"/>
</dbReference>
<dbReference type="SUPFAM" id="SSF69203">
    <property type="entry name" value="Nucleoplasmin-like core domain"/>
    <property type="match status" value="1"/>
</dbReference>
<evidence type="ECO:0000313" key="3">
    <source>
        <dbReference type="EMBL" id="CAG5116538.1"/>
    </source>
</evidence>
<dbReference type="PANTHER" id="PTHR22747:SF18">
    <property type="entry name" value="GEO09167P1-RELATED"/>
    <property type="match status" value="1"/>
</dbReference>
<dbReference type="PANTHER" id="PTHR22747">
    <property type="entry name" value="NUCLEOPLASMIN"/>
    <property type="match status" value="1"/>
</dbReference>
<feature type="compositionally biased region" description="Low complexity" evidence="1">
    <location>
        <begin position="228"/>
        <end position="237"/>
    </location>
</feature>
<feature type="compositionally biased region" description="Basic residues" evidence="1">
    <location>
        <begin position="134"/>
        <end position="150"/>
    </location>
</feature>
<dbReference type="AlphaFoldDB" id="A0A8S3YJH2"/>
<sequence>MVVIRNCENMFWGITIDAGKRYSQVVKQGFHVSMAALEVQAKKPSENVQVLLQHEATEYLLCTLNGNLLQQSLDLNFETGEQVSFCLNGSGVVHLTGFLIPEDDEPDFDESFSGSEDDEAPSLIDTSVDSPNKAGKRKAIASSKATKKIKLSTSVEDDDDDSDDIDSEEEEGFSDDFDDEFDDEDSEEEEVSPEKKVKTKPQAKIPNAETPVSQKNKQGGKVPKQDGKTATPKTPAAETVSKDDNEGKKQGGKFQTSMDKPVAQEKKDRENLKSVSESSQPGKQKAAV</sequence>
<dbReference type="GO" id="GO:0003723">
    <property type="term" value="F:RNA binding"/>
    <property type="evidence" value="ECO:0007669"/>
    <property type="project" value="TreeGrafter"/>
</dbReference>
<dbReference type="EMBL" id="CAJHNH020000269">
    <property type="protein sequence ID" value="CAG5116538.1"/>
    <property type="molecule type" value="Genomic_DNA"/>
</dbReference>
<dbReference type="GO" id="GO:0005737">
    <property type="term" value="C:cytoplasm"/>
    <property type="evidence" value="ECO:0007669"/>
    <property type="project" value="TreeGrafter"/>
</dbReference>
<gene>
    <name evidence="3" type="ORF">CUNI_LOCUS2096</name>
</gene>
<feature type="compositionally biased region" description="Basic and acidic residues" evidence="1">
    <location>
        <begin position="262"/>
        <end position="272"/>
    </location>
</feature>
<accession>A0A8S3YJH2</accession>
<dbReference type="GO" id="GO:0006338">
    <property type="term" value="P:chromatin remodeling"/>
    <property type="evidence" value="ECO:0007669"/>
    <property type="project" value="TreeGrafter"/>
</dbReference>
<proteinExistence type="predicted"/>
<protein>
    <recommendedName>
        <fullName evidence="2">Nucleoplasmin-like domain-containing protein</fullName>
    </recommendedName>
</protein>
<dbReference type="GO" id="GO:0042393">
    <property type="term" value="F:histone binding"/>
    <property type="evidence" value="ECO:0007669"/>
    <property type="project" value="TreeGrafter"/>
</dbReference>
<feature type="non-terminal residue" evidence="3">
    <location>
        <position position="1"/>
    </location>
</feature>
<evidence type="ECO:0000256" key="1">
    <source>
        <dbReference type="SAM" id="MobiDB-lite"/>
    </source>
</evidence>
<dbReference type="Gene3D" id="2.60.120.340">
    <property type="entry name" value="Nucleoplasmin core domain"/>
    <property type="match status" value="1"/>
</dbReference>
<keyword evidence="4" id="KW-1185">Reference proteome</keyword>
<dbReference type="GO" id="GO:0005730">
    <property type="term" value="C:nucleolus"/>
    <property type="evidence" value="ECO:0007669"/>
    <property type="project" value="TreeGrafter"/>
</dbReference>
<name>A0A8S3YJH2_9EUPU</name>